<evidence type="ECO:0000313" key="3">
    <source>
        <dbReference type="Proteomes" id="UP000255024"/>
    </source>
</evidence>
<dbReference type="AlphaFoldDB" id="A0A378RK46"/>
<keyword evidence="2" id="KW-0560">Oxidoreductase</keyword>
<dbReference type="InterPro" id="IPR002734">
    <property type="entry name" value="RibDG_C"/>
</dbReference>
<protein>
    <submittedName>
        <fullName evidence="2">Dihydrofolate reductase</fullName>
        <ecNumber evidence="2">1.5.1.3</ecNumber>
    </submittedName>
</protein>
<dbReference type="GO" id="GO:0009231">
    <property type="term" value="P:riboflavin biosynthetic process"/>
    <property type="evidence" value="ECO:0007669"/>
    <property type="project" value="InterPro"/>
</dbReference>
<dbReference type="GO" id="GO:0004146">
    <property type="term" value="F:dihydrofolate reductase activity"/>
    <property type="evidence" value="ECO:0007669"/>
    <property type="project" value="UniProtKB-EC"/>
</dbReference>
<sequence>MKVTLIANISINGRILVSDNPAHQLPEEAFAFYLKLAHQVGNLVIGRQTFQNFQEFPQAVKDLFKGIEILVLSNTTQVVEGYTYVNSPEHAIAYMAEKGINEIAIGGGTGTFNAFIAKDLVTDLYLNISPILTGEGDFLGRNNQLHAAFELVTHKVKQGLLQLHLAKTRN</sequence>
<organism evidence="2 3">
    <name type="scientific">Myroides odoratus</name>
    <name type="common">Flavobacterium odoratum</name>
    <dbReference type="NCBI Taxonomy" id="256"/>
    <lineage>
        <taxon>Bacteria</taxon>
        <taxon>Pseudomonadati</taxon>
        <taxon>Bacteroidota</taxon>
        <taxon>Flavobacteriia</taxon>
        <taxon>Flavobacteriales</taxon>
        <taxon>Flavobacteriaceae</taxon>
        <taxon>Myroides</taxon>
    </lineage>
</organism>
<dbReference type="Gene3D" id="3.40.430.10">
    <property type="entry name" value="Dihydrofolate Reductase, subunit A"/>
    <property type="match status" value="1"/>
</dbReference>
<gene>
    <name evidence="2" type="primary">folA</name>
    <name evidence="2" type="ORF">NCTC11179_00978</name>
</gene>
<dbReference type="Pfam" id="PF01872">
    <property type="entry name" value="RibD_C"/>
    <property type="match status" value="1"/>
</dbReference>
<dbReference type="InterPro" id="IPR024072">
    <property type="entry name" value="DHFR-like_dom_sf"/>
</dbReference>
<evidence type="ECO:0000313" key="2">
    <source>
        <dbReference type="EMBL" id="STZ27443.1"/>
    </source>
</evidence>
<feature type="domain" description="Bacterial bifunctional deaminase-reductase C-terminal" evidence="1">
    <location>
        <begin position="3"/>
        <end position="151"/>
    </location>
</feature>
<keyword evidence="3" id="KW-1185">Reference proteome</keyword>
<dbReference type="RefSeq" id="WP_115090376.1">
    <property type="nucleotide sequence ID" value="NZ_CP068107.1"/>
</dbReference>
<reference evidence="2 3" key="1">
    <citation type="submission" date="2018-06" db="EMBL/GenBank/DDBJ databases">
        <authorList>
            <consortium name="Pathogen Informatics"/>
            <person name="Doyle S."/>
        </authorList>
    </citation>
    <scope>NUCLEOTIDE SEQUENCE [LARGE SCALE GENOMIC DNA]</scope>
    <source>
        <strain evidence="2 3">NCTC11179</strain>
    </source>
</reference>
<dbReference type="GO" id="GO:0008703">
    <property type="term" value="F:5-amino-6-(5-phosphoribosylamino)uracil reductase activity"/>
    <property type="evidence" value="ECO:0007669"/>
    <property type="project" value="InterPro"/>
</dbReference>
<dbReference type="Proteomes" id="UP000255024">
    <property type="component" value="Unassembled WGS sequence"/>
</dbReference>
<evidence type="ECO:0000259" key="1">
    <source>
        <dbReference type="Pfam" id="PF01872"/>
    </source>
</evidence>
<dbReference type="EMBL" id="UGQL01000001">
    <property type="protein sequence ID" value="STZ27443.1"/>
    <property type="molecule type" value="Genomic_DNA"/>
</dbReference>
<dbReference type="SUPFAM" id="SSF53597">
    <property type="entry name" value="Dihydrofolate reductase-like"/>
    <property type="match status" value="1"/>
</dbReference>
<proteinExistence type="predicted"/>
<dbReference type="EC" id="1.5.1.3" evidence="2"/>
<name>A0A378RK46_MYROD</name>
<accession>A0A378RK46</accession>